<dbReference type="Proteomes" id="UP000059113">
    <property type="component" value="Chromosome"/>
</dbReference>
<reference evidence="15 16" key="1">
    <citation type="journal article" date="2015" name="Int. J. Syst. Evol. Microbiol.">
        <title>Erythrobacter atlanticus sp. nov., a bacterium from ocean sediment able to degrade polycyclic aromatic hydrocarbons.</title>
        <authorList>
            <person name="Zhuang L."/>
            <person name="Liu Y."/>
            <person name="Wang L."/>
            <person name="Wang W."/>
            <person name="Shao Z."/>
        </authorList>
    </citation>
    <scope>NUCLEOTIDE SEQUENCE [LARGE SCALE GENOMIC DNA]</scope>
    <source>
        <strain evidence="16">s21-N3</strain>
    </source>
</reference>
<dbReference type="Gene3D" id="2.40.170.20">
    <property type="entry name" value="TonB-dependent receptor, beta-barrel domain"/>
    <property type="match status" value="1"/>
</dbReference>
<evidence type="ECO:0000259" key="14">
    <source>
        <dbReference type="Pfam" id="PF07715"/>
    </source>
</evidence>
<feature type="domain" description="TonB-dependent receptor-like beta-barrel" evidence="13">
    <location>
        <begin position="312"/>
        <end position="637"/>
    </location>
</feature>
<evidence type="ECO:0000256" key="7">
    <source>
        <dbReference type="ARBA" id="ARBA00023136"/>
    </source>
</evidence>
<evidence type="ECO:0000313" key="15">
    <source>
        <dbReference type="EMBL" id="AKQ43309.2"/>
    </source>
</evidence>
<keyword evidence="16" id="KW-1185">Reference proteome</keyword>
<keyword evidence="4 10" id="KW-0812">Transmembrane</keyword>
<accession>A0A0H4VJX9</accession>
<dbReference type="InterPro" id="IPR012910">
    <property type="entry name" value="Plug_dom"/>
</dbReference>
<dbReference type="PROSITE" id="PS00430">
    <property type="entry name" value="TONB_DEPENDENT_REC_1"/>
    <property type="match status" value="1"/>
</dbReference>
<evidence type="ECO:0000256" key="12">
    <source>
        <dbReference type="RuleBase" id="RU003357"/>
    </source>
</evidence>
<evidence type="ECO:0000256" key="1">
    <source>
        <dbReference type="ARBA" id="ARBA00004571"/>
    </source>
</evidence>
<evidence type="ECO:0000256" key="11">
    <source>
        <dbReference type="PROSITE-ProRule" id="PRU10143"/>
    </source>
</evidence>
<keyword evidence="7 10" id="KW-0472">Membrane</keyword>
<dbReference type="InterPro" id="IPR039426">
    <property type="entry name" value="TonB-dep_rcpt-like"/>
</dbReference>
<dbReference type="Pfam" id="PF07715">
    <property type="entry name" value="Plug"/>
    <property type="match status" value="1"/>
</dbReference>
<protein>
    <submittedName>
        <fullName evidence="15">TonB-denpendent receptor</fullName>
    </submittedName>
</protein>
<evidence type="ECO:0000256" key="6">
    <source>
        <dbReference type="ARBA" id="ARBA00023077"/>
    </source>
</evidence>
<keyword evidence="2 10" id="KW-0813">Transport</keyword>
<dbReference type="InterPro" id="IPR010916">
    <property type="entry name" value="TonB_box_CS"/>
</dbReference>
<evidence type="ECO:0000256" key="4">
    <source>
        <dbReference type="ARBA" id="ARBA00022692"/>
    </source>
</evidence>
<dbReference type="AlphaFoldDB" id="A0A0H4VJX9"/>
<feature type="short sequence motif" description="TonB box" evidence="11">
    <location>
        <begin position="58"/>
        <end position="64"/>
    </location>
</feature>
<dbReference type="EMBL" id="CP011310">
    <property type="protein sequence ID" value="AKQ43309.2"/>
    <property type="molecule type" value="Genomic_DNA"/>
</dbReference>
<keyword evidence="6 11" id="KW-0798">TonB box</keyword>
<evidence type="ECO:0000259" key="13">
    <source>
        <dbReference type="Pfam" id="PF00593"/>
    </source>
</evidence>
<dbReference type="GO" id="GO:0044718">
    <property type="term" value="P:siderophore transmembrane transport"/>
    <property type="evidence" value="ECO:0007669"/>
    <property type="project" value="TreeGrafter"/>
</dbReference>
<dbReference type="CDD" id="cd01347">
    <property type="entry name" value="ligand_gated_channel"/>
    <property type="match status" value="1"/>
</dbReference>
<evidence type="ECO:0000256" key="9">
    <source>
        <dbReference type="ARBA" id="ARBA00023237"/>
    </source>
</evidence>
<proteinExistence type="inferred from homology"/>
<name>A0A0H4VJX9_9SPHN</name>
<keyword evidence="8 15" id="KW-0675">Receptor</keyword>
<evidence type="ECO:0000256" key="2">
    <source>
        <dbReference type="ARBA" id="ARBA00022448"/>
    </source>
</evidence>
<dbReference type="Pfam" id="PF00593">
    <property type="entry name" value="TonB_dep_Rec_b-barrel"/>
    <property type="match status" value="1"/>
</dbReference>
<dbReference type="InterPro" id="IPR037066">
    <property type="entry name" value="Plug_dom_sf"/>
</dbReference>
<keyword evidence="5" id="KW-0732">Signal</keyword>
<dbReference type="InterPro" id="IPR000531">
    <property type="entry name" value="Beta-barrel_TonB"/>
</dbReference>
<keyword evidence="3 10" id="KW-1134">Transmembrane beta strand</keyword>
<feature type="domain" description="TonB-dependent receptor plug" evidence="14">
    <location>
        <begin position="74"/>
        <end position="175"/>
    </location>
</feature>
<dbReference type="SUPFAM" id="SSF56935">
    <property type="entry name" value="Porins"/>
    <property type="match status" value="1"/>
</dbReference>
<evidence type="ECO:0000256" key="3">
    <source>
        <dbReference type="ARBA" id="ARBA00022452"/>
    </source>
</evidence>
<organism evidence="15 16">
    <name type="scientific">Aurantiacibacter atlanticus</name>
    <dbReference type="NCBI Taxonomy" id="1648404"/>
    <lineage>
        <taxon>Bacteria</taxon>
        <taxon>Pseudomonadati</taxon>
        <taxon>Pseudomonadota</taxon>
        <taxon>Alphaproteobacteria</taxon>
        <taxon>Sphingomonadales</taxon>
        <taxon>Erythrobacteraceae</taxon>
        <taxon>Aurantiacibacter</taxon>
    </lineage>
</organism>
<evidence type="ECO:0000256" key="8">
    <source>
        <dbReference type="ARBA" id="ARBA00023170"/>
    </source>
</evidence>
<gene>
    <name evidence="15" type="ORF">CP97_08555</name>
</gene>
<comment type="similarity">
    <text evidence="10 12">Belongs to the TonB-dependent receptor family.</text>
</comment>
<keyword evidence="9 10" id="KW-0998">Cell outer membrane</keyword>
<dbReference type="Gene3D" id="2.170.130.10">
    <property type="entry name" value="TonB-dependent receptor, plug domain"/>
    <property type="match status" value="1"/>
</dbReference>
<dbReference type="InterPro" id="IPR036942">
    <property type="entry name" value="Beta-barrel_TonB_sf"/>
</dbReference>
<dbReference type="KEGG" id="ery:CP97_08555"/>
<dbReference type="GO" id="GO:0015344">
    <property type="term" value="F:siderophore uptake transmembrane transporter activity"/>
    <property type="evidence" value="ECO:0007669"/>
    <property type="project" value="TreeGrafter"/>
</dbReference>
<evidence type="ECO:0000313" key="16">
    <source>
        <dbReference type="Proteomes" id="UP000059113"/>
    </source>
</evidence>
<dbReference type="PANTHER" id="PTHR30069:SF29">
    <property type="entry name" value="HEMOGLOBIN AND HEMOGLOBIN-HAPTOGLOBIN-BINDING PROTEIN 1-RELATED"/>
    <property type="match status" value="1"/>
</dbReference>
<comment type="subcellular location">
    <subcellularLocation>
        <location evidence="1 10">Cell outer membrane</location>
        <topology evidence="1 10">Multi-pass membrane protein</topology>
    </subcellularLocation>
</comment>
<evidence type="ECO:0000256" key="10">
    <source>
        <dbReference type="PROSITE-ProRule" id="PRU01360"/>
    </source>
</evidence>
<dbReference type="STRING" id="1648404.CP97_08555"/>
<sequence length="663" mass="71986">MPTVRTDAPAKSLDAWDILPMKIAIRTLLLATAAVPSALSAQTASDTSSDKKANGDETIIVTGTRSAEPLPADRIGGSITVLDETALKRRQVRYISDVLRDVPGIAVGRVPGQTQIRIRGAEANHTLVLIDGIEVSDPFVGEFDFGGLIADNAARVEVLRGQQSAIYGSDAIGGVIHYITPTGREAPGISARIDGGSFATVNTAVRLAGVEGTIDYALSATLNSTDGTPGARVGTRDLANDTGALSLKANWRPSETFRLTGVVRYGRTEAEFNNSDNDFASPTFGFQIDTPDNEVENEAIYGLLRGELDLLDGDWTHRLTGQIVDTTRDGFSAEVRSYGSEGQRLKGSYETTMRFDGAGVQHRLTGAVDVERERFRNTDPSGFLFSGQRQINNVGFVAQYDALIGDNASFGASIRRDDNDRFADTTTYRLHGSYRFDTGTRLRAAAGSGVKNPGFYELFGLFDGRFIGNPDLEPERSEGWEVGVEQELAQGAATFGLTYFESDLEQEIFTLYSTVATPANRDTISTQSGVEAFAQTRFGDAWTLNATYTYLRARENGGREIRRPAHTASFAVDWRAPADKGGVSLVARYNGESDDDAFIDPSFIPVRVQLDDYVLVNLNADVKVSGRIDLFGRVENLADADYEDVFSFETPGRSFYVGARARF</sequence>
<evidence type="ECO:0000256" key="5">
    <source>
        <dbReference type="ARBA" id="ARBA00022729"/>
    </source>
</evidence>
<dbReference type="GO" id="GO:0009279">
    <property type="term" value="C:cell outer membrane"/>
    <property type="evidence" value="ECO:0007669"/>
    <property type="project" value="UniProtKB-SubCell"/>
</dbReference>
<reference evidence="16" key="2">
    <citation type="submission" date="2015-04" db="EMBL/GenBank/DDBJ databases">
        <title>The complete genome sequence of Erythrobacter sp. s21-N3.</title>
        <authorList>
            <person name="Zhuang L."/>
            <person name="Liu Y."/>
            <person name="Shao Z."/>
        </authorList>
    </citation>
    <scope>NUCLEOTIDE SEQUENCE [LARGE SCALE GENOMIC DNA]</scope>
    <source>
        <strain evidence="16">s21-N3</strain>
    </source>
</reference>
<dbReference type="PROSITE" id="PS52016">
    <property type="entry name" value="TONB_DEPENDENT_REC_3"/>
    <property type="match status" value="1"/>
</dbReference>
<dbReference type="PANTHER" id="PTHR30069">
    <property type="entry name" value="TONB-DEPENDENT OUTER MEMBRANE RECEPTOR"/>
    <property type="match status" value="1"/>
</dbReference>